<evidence type="ECO:0000256" key="7">
    <source>
        <dbReference type="SAM" id="MobiDB-lite"/>
    </source>
</evidence>
<evidence type="ECO:0000256" key="4">
    <source>
        <dbReference type="ARBA" id="ARBA00023242"/>
    </source>
</evidence>
<dbReference type="SMART" id="SM00389">
    <property type="entry name" value="HOX"/>
    <property type="match status" value="1"/>
</dbReference>
<accession>A0A1V6T8G2</accession>
<proteinExistence type="predicted"/>
<feature type="compositionally biased region" description="Polar residues" evidence="7">
    <location>
        <begin position="428"/>
        <end position="443"/>
    </location>
</feature>
<evidence type="ECO:0000256" key="1">
    <source>
        <dbReference type="ARBA" id="ARBA00004123"/>
    </source>
</evidence>
<dbReference type="GO" id="GO:0000977">
    <property type="term" value="F:RNA polymerase II transcription regulatory region sequence-specific DNA binding"/>
    <property type="evidence" value="ECO:0007669"/>
    <property type="project" value="TreeGrafter"/>
</dbReference>
<feature type="region of interest" description="Disordered" evidence="7">
    <location>
        <begin position="31"/>
        <end position="191"/>
    </location>
</feature>
<evidence type="ECO:0000313" key="10">
    <source>
        <dbReference type="Proteomes" id="UP000191285"/>
    </source>
</evidence>
<comment type="caution">
    <text evidence="9">The sequence shown here is derived from an EMBL/GenBank/DDBJ whole genome shotgun (WGS) entry which is preliminary data.</text>
</comment>
<keyword evidence="3 5" id="KW-0371">Homeobox</keyword>
<evidence type="ECO:0000256" key="5">
    <source>
        <dbReference type="PROSITE-ProRule" id="PRU00108"/>
    </source>
</evidence>
<evidence type="ECO:0000313" key="9">
    <source>
        <dbReference type="EMBL" id="OQE22421.1"/>
    </source>
</evidence>
<dbReference type="STRING" id="303698.A0A1V6T8G2"/>
<dbReference type="Proteomes" id="UP000191285">
    <property type="component" value="Unassembled WGS sequence"/>
</dbReference>
<feature type="DNA-binding region" description="Homeobox" evidence="5">
    <location>
        <begin position="186"/>
        <end position="246"/>
    </location>
</feature>
<feature type="compositionally biased region" description="Polar residues" evidence="7">
    <location>
        <begin position="59"/>
        <end position="69"/>
    </location>
</feature>
<dbReference type="SUPFAM" id="SSF46689">
    <property type="entry name" value="Homeodomain-like"/>
    <property type="match status" value="1"/>
</dbReference>
<feature type="domain" description="Homeobox" evidence="8">
    <location>
        <begin position="184"/>
        <end position="245"/>
    </location>
</feature>
<dbReference type="InterPro" id="IPR009057">
    <property type="entry name" value="Homeodomain-like_sf"/>
</dbReference>
<dbReference type="InterPro" id="IPR050453">
    <property type="entry name" value="LIM_Homeobox_TF"/>
</dbReference>
<comment type="subcellular location">
    <subcellularLocation>
        <location evidence="1 5 6">Nucleus</location>
    </subcellularLocation>
</comment>
<feature type="compositionally biased region" description="Polar residues" evidence="7">
    <location>
        <begin position="274"/>
        <end position="283"/>
    </location>
</feature>
<evidence type="ECO:0000259" key="8">
    <source>
        <dbReference type="PROSITE" id="PS50071"/>
    </source>
</evidence>
<dbReference type="GO" id="GO:0005634">
    <property type="term" value="C:nucleus"/>
    <property type="evidence" value="ECO:0007669"/>
    <property type="project" value="UniProtKB-SubCell"/>
</dbReference>
<dbReference type="Pfam" id="PF00046">
    <property type="entry name" value="Homeodomain"/>
    <property type="match status" value="1"/>
</dbReference>
<feature type="compositionally biased region" description="Polar residues" evidence="7">
    <location>
        <begin position="131"/>
        <end position="140"/>
    </location>
</feature>
<name>A0A1V6T8G2_9EURO</name>
<feature type="compositionally biased region" description="Basic and acidic residues" evidence="7">
    <location>
        <begin position="118"/>
        <end position="127"/>
    </location>
</feature>
<evidence type="ECO:0000256" key="2">
    <source>
        <dbReference type="ARBA" id="ARBA00023125"/>
    </source>
</evidence>
<feature type="region of interest" description="Disordered" evidence="7">
    <location>
        <begin position="271"/>
        <end position="291"/>
    </location>
</feature>
<dbReference type="PANTHER" id="PTHR24208:SF166">
    <property type="entry name" value="LIM HOMEOBOX TRANSCRIPTION FACTOR 1 ALPHA, ISOFORM B"/>
    <property type="match status" value="1"/>
</dbReference>
<organism evidence="9 10">
    <name type="scientific">Penicillium steckii</name>
    <dbReference type="NCBI Taxonomy" id="303698"/>
    <lineage>
        <taxon>Eukaryota</taxon>
        <taxon>Fungi</taxon>
        <taxon>Dikarya</taxon>
        <taxon>Ascomycota</taxon>
        <taxon>Pezizomycotina</taxon>
        <taxon>Eurotiomycetes</taxon>
        <taxon>Eurotiomycetidae</taxon>
        <taxon>Eurotiales</taxon>
        <taxon>Aspergillaceae</taxon>
        <taxon>Penicillium</taxon>
    </lineage>
</organism>
<evidence type="ECO:0000256" key="6">
    <source>
        <dbReference type="RuleBase" id="RU000682"/>
    </source>
</evidence>
<dbReference type="GO" id="GO:0000981">
    <property type="term" value="F:DNA-binding transcription factor activity, RNA polymerase II-specific"/>
    <property type="evidence" value="ECO:0007669"/>
    <property type="project" value="TreeGrafter"/>
</dbReference>
<feature type="region of interest" description="Disordered" evidence="7">
    <location>
        <begin position="513"/>
        <end position="554"/>
    </location>
</feature>
<keyword evidence="2 5" id="KW-0238">DNA-binding</keyword>
<dbReference type="Gene3D" id="1.10.10.60">
    <property type="entry name" value="Homeodomain-like"/>
    <property type="match status" value="1"/>
</dbReference>
<keyword evidence="10" id="KW-1185">Reference proteome</keyword>
<reference evidence="10" key="1">
    <citation type="journal article" date="2017" name="Nat. Microbiol.">
        <title>Global analysis of biosynthetic gene clusters reveals vast potential of secondary metabolite production in Penicillium species.</title>
        <authorList>
            <person name="Nielsen J.C."/>
            <person name="Grijseels S."/>
            <person name="Prigent S."/>
            <person name="Ji B."/>
            <person name="Dainat J."/>
            <person name="Nielsen K.F."/>
            <person name="Frisvad J.C."/>
            <person name="Workman M."/>
            <person name="Nielsen J."/>
        </authorList>
    </citation>
    <scope>NUCLEOTIDE SEQUENCE [LARGE SCALE GENOMIC DNA]</scope>
    <source>
        <strain evidence="10">IBT 24891</strain>
    </source>
</reference>
<keyword evidence="4 5" id="KW-0539">Nucleus</keyword>
<feature type="region of interest" description="Disordered" evidence="7">
    <location>
        <begin position="420"/>
        <end position="443"/>
    </location>
</feature>
<dbReference type="OrthoDB" id="6159439at2759"/>
<protein>
    <recommendedName>
        <fullName evidence="8">Homeobox domain-containing protein</fullName>
    </recommendedName>
</protein>
<dbReference type="AlphaFoldDB" id="A0A1V6T8G2"/>
<dbReference type="InterPro" id="IPR001356">
    <property type="entry name" value="HD"/>
</dbReference>
<evidence type="ECO:0000256" key="3">
    <source>
        <dbReference type="ARBA" id="ARBA00023155"/>
    </source>
</evidence>
<dbReference type="PROSITE" id="PS50071">
    <property type="entry name" value="HOMEOBOX_2"/>
    <property type="match status" value="1"/>
</dbReference>
<dbReference type="PANTHER" id="PTHR24208">
    <property type="entry name" value="LIM/HOMEOBOX PROTEIN LHX"/>
    <property type="match status" value="1"/>
</dbReference>
<feature type="compositionally biased region" description="Low complexity" evidence="7">
    <location>
        <begin position="38"/>
        <end position="49"/>
    </location>
</feature>
<dbReference type="EMBL" id="MLKD01000010">
    <property type="protein sequence ID" value="OQE22421.1"/>
    <property type="molecule type" value="Genomic_DNA"/>
</dbReference>
<gene>
    <name evidence="9" type="ORF">PENSTE_c010G03911</name>
</gene>
<dbReference type="CDD" id="cd00086">
    <property type="entry name" value="homeodomain"/>
    <property type="match status" value="1"/>
</dbReference>
<sequence>MSIGGPCLWVPSLSSPVPSRLSAVTSHFSAVSRHGERASSLPRSSASQSTVPRELALSIPSTGRSTEMQQAGVKAENASTTSVPVTTAGPASYGGEIPSRSIFSPAPGTGRENTLPRVKMDIPENSHGDFSMSSSQTGSSYLGDASDASQMGLDSRDDQDNESTVSPTDERGDDGEESKSPSLEKKKMKRFRLTHNQTRFLMSEFTRQAHPDAAHRERLSREIPGLTPRQVQVWFQNRRAKLKRLTTNDRERMLKSRALPDDFDTTKVLRTPFESRSTGQTPVASPHDYGVPNPDFAALRSLRTDCFQRPNEDDYLVSPLSSASTAGTYMSSAGQGRTDGLPQPSMMFGRPVASSSMSDLHRTIRSDYSITRSNSVSDATSQPPAFHPGMHLQSRYPPAPNQQGLPYGRQPMDYGVSRNPGTMMPGYEQSQSFEGSVSPTESHGNQMHYEMSNLGTQPPNYQSHLAMSTPKDYNGLGMNSQMPQGRPMPSLQSLPVSAPQGYRPFSYASPATSMGTTPYTQSNASTLSLPTSFAPTESGTSAQDPMQQGQQNLDTFRNKFNNQPFNYSSYIQQ</sequence>